<proteinExistence type="predicted"/>
<gene>
    <name evidence="3" type="ORF">RIMI_LOCUS7476881</name>
</gene>
<keyword evidence="2" id="KW-1133">Transmembrane helix</keyword>
<protein>
    <recommendedName>
        <fullName evidence="5">Major facilitator superfamily (MFS) profile domain-containing protein</fullName>
    </recommendedName>
</protein>
<accession>A0ABN9LFV7</accession>
<evidence type="ECO:0008006" key="5">
    <source>
        <dbReference type="Google" id="ProtNLM"/>
    </source>
</evidence>
<comment type="caution">
    <text evidence="3">The sequence shown here is derived from an EMBL/GenBank/DDBJ whole genome shotgun (WGS) entry which is preliminary data.</text>
</comment>
<feature type="region of interest" description="Disordered" evidence="1">
    <location>
        <begin position="1"/>
        <end position="34"/>
    </location>
</feature>
<evidence type="ECO:0000256" key="1">
    <source>
        <dbReference type="SAM" id="MobiDB-lite"/>
    </source>
</evidence>
<sequence length="121" mass="13302">MSAGPVMTSRSHDRDVMEGPSRIPSLALEPDACTAEERTRRRRVFGLVFTTAQGRILDKFGVKLGNVFLCCFLLVGAIITAFIKSDLRRQRANLEAPHAPLVSGHTTDTVDVQYGSVAMRQ</sequence>
<dbReference type="EMBL" id="CAUEEQ010014198">
    <property type="protein sequence ID" value="CAJ0938247.1"/>
    <property type="molecule type" value="Genomic_DNA"/>
</dbReference>
<keyword evidence="4" id="KW-1185">Reference proteome</keyword>
<dbReference type="Proteomes" id="UP001176940">
    <property type="component" value="Unassembled WGS sequence"/>
</dbReference>
<keyword evidence="2" id="KW-0812">Transmembrane</keyword>
<feature type="transmembrane region" description="Helical" evidence="2">
    <location>
        <begin position="64"/>
        <end position="83"/>
    </location>
</feature>
<name>A0ABN9LFV7_9NEOB</name>
<evidence type="ECO:0000313" key="3">
    <source>
        <dbReference type="EMBL" id="CAJ0938247.1"/>
    </source>
</evidence>
<evidence type="ECO:0000313" key="4">
    <source>
        <dbReference type="Proteomes" id="UP001176940"/>
    </source>
</evidence>
<organism evidence="3 4">
    <name type="scientific">Ranitomeya imitator</name>
    <name type="common">mimic poison frog</name>
    <dbReference type="NCBI Taxonomy" id="111125"/>
    <lineage>
        <taxon>Eukaryota</taxon>
        <taxon>Metazoa</taxon>
        <taxon>Chordata</taxon>
        <taxon>Craniata</taxon>
        <taxon>Vertebrata</taxon>
        <taxon>Euteleostomi</taxon>
        <taxon>Amphibia</taxon>
        <taxon>Batrachia</taxon>
        <taxon>Anura</taxon>
        <taxon>Neobatrachia</taxon>
        <taxon>Hyloidea</taxon>
        <taxon>Dendrobatidae</taxon>
        <taxon>Dendrobatinae</taxon>
        <taxon>Ranitomeya</taxon>
    </lineage>
</organism>
<keyword evidence="2" id="KW-0472">Membrane</keyword>
<evidence type="ECO:0000256" key="2">
    <source>
        <dbReference type="SAM" id="Phobius"/>
    </source>
</evidence>
<reference evidence="3" key="1">
    <citation type="submission" date="2023-07" db="EMBL/GenBank/DDBJ databases">
        <authorList>
            <person name="Stuckert A."/>
        </authorList>
    </citation>
    <scope>NUCLEOTIDE SEQUENCE</scope>
</reference>